<proteinExistence type="predicted"/>
<feature type="compositionally biased region" description="Basic and acidic residues" evidence="1">
    <location>
        <begin position="32"/>
        <end position="41"/>
    </location>
</feature>
<feature type="compositionally biased region" description="Basic and acidic residues" evidence="1">
    <location>
        <begin position="1"/>
        <end position="15"/>
    </location>
</feature>
<evidence type="ECO:0000256" key="1">
    <source>
        <dbReference type="SAM" id="MobiDB-lite"/>
    </source>
</evidence>
<evidence type="ECO:0000313" key="3">
    <source>
        <dbReference type="Proteomes" id="UP001139721"/>
    </source>
</evidence>
<keyword evidence="3" id="KW-1185">Reference proteome</keyword>
<dbReference type="EMBL" id="JAJKBJ010000002">
    <property type="protein sequence ID" value="MCL9683036.1"/>
    <property type="molecule type" value="Genomic_DNA"/>
</dbReference>
<sequence length="259" mass="28952">MTKRQLEIENLKKNNQEQQNTQMLISFTVQEQRARDLEKESQISSSQQQTNEEPEAEKKTDDAIEYIFLPKKSLEEEDEEDKKKATGGLETTYVISHHMNGKVLAYSIGVGDWSDNFHDISDLDISDEEFTNDLHSILRGAASSEDGVRAVEKKYPGSRTYKDSEAKERAAEFLQKMKDRNDIAIPNSPAPSPTAAPKTENRAPLSPLPNTLQPKESSLGMFHDPLEANESFSELRPSATAEGEVEPGSPSPFQTTPKP</sequence>
<feature type="compositionally biased region" description="Basic and acidic residues" evidence="1">
    <location>
        <begin position="146"/>
        <end position="182"/>
    </location>
</feature>
<feature type="region of interest" description="Disordered" evidence="1">
    <location>
        <begin position="143"/>
        <end position="259"/>
    </location>
</feature>
<protein>
    <submittedName>
        <fullName evidence="2">Uncharacterized protein</fullName>
    </submittedName>
</protein>
<gene>
    <name evidence="2" type="ORF">LOX96_02920</name>
</gene>
<dbReference type="RefSeq" id="WP_250420460.1">
    <property type="nucleotide sequence ID" value="NZ_JAJKBJ010000002.1"/>
</dbReference>
<evidence type="ECO:0000313" key="2">
    <source>
        <dbReference type="EMBL" id="MCL9683036.1"/>
    </source>
</evidence>
<dbReference type="Proteomes" id="UP001139721">
    <property type="component" value="Unassembled WGS sequence"/>
</dbReference>
<reference evidence="2" key="1">
    <citation type="submission" date="2021-11" db="EMBL/GenBank/DDBJ databases">
        <title>Legionella maioricencis sp. nov., a new species isolated from hot water samples in Mallorca.</title>
        <authorList>
            <person name="Crespi S."/>
            <person name="Drasar V."/>
            <person name="Salva-Serra F."/>
            <person name="Jaen-Luchoro D."/>
            <person name="Pineiro-Iglesias B."/>
            <person name="Aliaga F."/>
            <person name="Fernandez-Juarez V."/>
            <person name="Coll G."/>
            <person name="Moore E.R.B."/>
            <person name="Bennasar-Figueras A."/>
        </authorList>
    </citation>
    <scope>NUCLEOTIDE SEQUENCE</scope>
    <source>
        <strain evidence="2">HCPI-6</strain>
    </source>
</reference>
<name>A0A9X2CYD1_9GAMM</name>
<comment type="caution">
    <text evidence="2">The sequence shown here is derived from an EMBL/GenBank/DDBJ whole genome shotgun (WGS) entry which is preliminary data.</text>
</comment>
<organism evidence="2 3">
    <name type="scientific">Legionella maioricensis</name>
    <dbReference type="NCBI Taxonomy" id="2896528"/>
    <lineage>
        <taxon>Bacteria</taxon>
        <taxon>Pseudomonadati</taxon>
        <taxon>Pseudomonadota</taxon>
        <taxon>Gammaproteobacteria</taxon>
        <taxon>Legionellales</taxon>
        <taxon>Legionellaceae</taxon>
        <taxon>Legionella</taxon>
    </lineage>
</organism>
<feature type="region of interest" description="Disordered" evidence="1">
    <location>
        <begin position="1"/>
        <end position="63"/>
    </location>
</feature>
<dbReference type="AlphaFoldDB" id="A0A9X2CYD1"/>
<accession>A0A9X2CYD1</accession>